<dbReference type="GO" id="GO:0005737">
    <property type="term" value="C:cytoplasm"/>
    <property type="evidence" value="ECO:0007669"/>
    <property type="project" value="TreeGrafter"/>
</dbReference>
<evidence type="ECO:0000256" key="5">
    <source>
        <dbReference type="ARBA" id="ARBA00022840"/>
    </source>
</evidence>
<evidence type="ECO:0000256" key="4">
    <source>
        <dbReference type="ARBA" id="ARBA00022777"/>
    </source>
</evidence>
<evidence type="ECO:0000259" key="7">
    <source>
        <dbReference type="PROSITE" id="PS50011"/>
    </source>
</evidence>
<dbReference type="Gene3D" id="1.10.510.10">
    <property type="entry name" value="Transferase(Phosphotransferase) domain 1"/>
    <property type="match status" value="1"/>
</dbReference>
<evidence type="ECO:0000256" key="1">
    <source>
        <dbReference type="ARBA" id="ARBA00022527"/>
    </source>
</evidence>
<gene>
    <name evidence="8" type="ORF">ROZALSC1DRAFT_16701</name>
</gene>
<proteinExistence type="predicted"/>
<dbReference type="GO" id="GO:0004674">
    <property type="term" value="F:protein serine/threonine kinase activity"/>
    <property type="evidence" value="ECO:0007669"/>
    <property type="project" value="UniProtKB-KW"/>
</dbReference>
<dbReference type="FunFam" id="3.30.200.20:FF:000315">
    <property type="entry name" value="Calcium-dependent protein kinase 3"/>
    <property type="match status" value="1"/>
</dbReference>
<dbReference type="PROSITE" id="PS50011">
    <property type="entry name" value="PROTEIN_KINASE_DOM"/>
    <property type="match status" value="1"/>
</dbReference>
<dbReference type="PROSITE" id="PS00107">
    <property type="entry name" value="PROTEIN_KINASE_ATP"/>
    <property type="match status" value="1"/>
</dbReference>
<dbReference type="Proteomes" id="UP000281549">
    <property type="component" value="Unassembled WGS sequence"/>
</dbReference>
<dbReference type="FunFam" id="1.10.510.10:FF:000571">
    <property type="entry name" value="Maternal embryonic leucine zipper kinase"/>
    <property type="match status" value="1"/>
</dbReference>
<sequence length="150" mass="17256">MLKIVGDFQLYHSIGQGNFSCVKYGIHTKTHCPVAVKTLRKNQVKDLSVITREIEAMRSLDHPNIVKLYDALETHNNFYLVMELCNGGELFHRIRRYGPLSELSALSVFYQLCSAVKHAHDHGWIHRDLKCENVMFDSKGRLKIVDWGLS</sequence>
<dbReference type="SUPFAM" id="SSF56112">
    <property type="entry name" value="Protein kinase-like (PK-like)"/>
    <property type="match status" value="1"/>
</dbReference>
<dbReference type="PANTHER" id="PTHR24346">
    <property type="entry name" value="MAP/MICROTUBULE AFFINITY-REGULATING KINASE"/>
    <property type="match status" value="1"/>
</dbReference>
<keyword evidence="3 6" id="KW-0547">Nucleotide-binding</keyword>
<keyword evidence="5 6" id="KW-0067">ATP-binding</keyword>
<dbReference type="PANTHER" id="PTHR24346:SF99">
    <property type="entry name" value="SERINE_THREONINE-PROTEIN KINASE DDB_G0280133-RELATED"/>
    <property type="match status" value="1"/>
</dbReference>
<dbReference type="EMBL" id="ML006006">
    <property type="protein sequence ID" value="RKP17137.1"/>
    <property type="molecule type" value="Genomic_DNA"/>
</dbReference>
<dbReference type="GO" id="GO:0035556">
    <property type="term" value="P:intracellular signal transduction"/>
    <property type="evidence" value="ECO:0007669"/>
    <property type="project" value="TreeGrafter"/>
</dbReference>
<protein>
    <submittedName>
        <fullName evidence="8">Pkinase-domain-containing protein</fullName>
    </submittedName>
</protein>
<evidence type="ECO:0000313" key="9">
    <source>
        <dbReference type="Proteomes" id="UP000281549"/>
    </source>
</evidence>
<feature type="non-terminal residue" evidence="8">
    <location>
        <position position="150"/>
    </location>
</feature>
<dbReference type="AlphaFoldDB" id="A0A4P9YCT4"/>
<evidence type="ECO:0000256" key="3">
    <source>
        <dbReference type="ARBA" id="ARBA00022741"/>
    </source>
</evidence>
<dbReference type="Pfam" id="PF00069">
    <property type="entry name" value="Pkinase"/>
    <property type="match status" value="1"/>
</dbReference>
<accession>A0A4P9YCT4</accession>
<organism evidence="8 9">
    <name type="scientific">Rozella allomycis (strain CSF55)</name>
    <dbReference type="NCBI Taxonomy" id="988480"/>
    <lineage>
        <taxon>Eukaryota</taxon>
        <taxon>Fungi</taxon>
        <taxon>Fungi incertae sedis</taxon>
        <taxon>Cryptomycota</taxon>
        <taxon>Cryptomycota incertae sedis</taxon>
        <taxon>Rozella</taxon>
    </lineage>
</organism>
<dbReference type="SMART" id="SM00220">
    <property type="entry name" value="S_TKc"/>
    <property type="match status" value="1"/>
</dbReference>
<evidence type="ECO:0000313" key="8">
    <source>
        <dbReference type="EMBL" id="RKP17137.1"/>
    </source>
</evidence>
<dbReference type="InterPro" id="IPR011009">
    <property type="entry name" value="Kinase-like_dom_sf"/>
</dbReference>
<keyword evidence="2" id="KW-0808">Transferase</keyword>
<dbReference type="InterPro" id="IPR017441">
    <property type="entry name" value="Protein_kinase_ATP_BS"/>
</dbReference>
<evidence type="ECO:0000256" key="6">
    <source>
        <dbReference type="PROSITE-ProRule" id="PRU10141"/>
    </source>
</evidence>
<dbReference type="InterPro" id="IPR000719">
    <property type="entry name" value="Prot_kinase_dom"/>
</dbReference>
<keyword evidence="1" id="KW-0723">Serine/threonine-protein kinase</keyword>
<feature type="binding site" evidence="6">
    <location>
        <position position="37"/>
    </location>
    <ligand>
        <name>ATP</name>
        <dbReference type="ChEBI" id="CHEBI:30616"/>
    </ligand>
</feature>
<name>A0A4P9YCT4_ROZAC</name>
<feature type="domain" description="Protein kinase" evidence="7">
    <location>
        <begin position="8"/>
        <end position="150"/>
    </location>
</feature>
<evidence type="ECO:0000256" key="2">
    <source>
        <dbReference type="ARBA" id="ARBA00022679"/>
    </source>
</evidence>
<reference evidence="9" key="1">
    <citation type="journal article" date="2018" name="Nat. Microbiol.">
        <title>Leveraging single-cell genomics to expand the fungal tree of life.</title>
        <authorList>
            <person name="Ahrendt S.R."/>
            <person name="Quandt C.A."/>
            <person name="Ciobanu D."/>
            <person name="Clum A."/>
            <person name="Salamov A."/>
            <person name="Andreopoulos B."/>
            <person name="Cheng J.F."/>
            <person name="Woyke T."/>
            <person name="Pelin A."/>
            <person name="Henrissat B."/>
            <person name="Reynolds N.K."/>
            <person name="Benny G.L."/>
            <person name="Smith M.E."/>
            <person name="James T.Y."/>
            <person name="Grigoriev I.V."/>
        </authorList>
    </citation>
    <scope>NUCLEOTIDE SEQUENCE [LARGE SCALE GENOMIC DNA]</scope>
    <source>
        <strain evidence="9">CSF55</strain>
    </source>
</reference>
<dbReference type="GO" id="GO:0005524">
    <property type="term" value="F:ATP binding"/>
    <property type="evidence" value="ECO:0007669"/>
    <property type="project" value="UniProtKB-UniRule"/>
</dbReference>
<keyword evidence="4 8" id="KW-0418">Kinase</keyword>